<evidence type="ECO:0000313" key="2">
    <source>
        <dbReference type="Proteomes" id="UP000828048"/>
    </source>
</evidence>
<dbReference type="Proteomes" id="UP000828048">
    <property type="component" value="Chromosome 5"/>
</dbReference>
<gene>
    <name evidence="1" type="ORF">Vadar_032290</name>
</gene>
<comment type="caution">
    <text evidence="1">The sequence shown here is derived from an EMBL/GenBank/DDBJ whole genome shotgun (WGS) entry which is preliminary data.</text>
</comment>
<accession>A0ACB7Y3C6</accession>
<protein>
    <submittedName>
        <fullName evidence="1">Uncharacterized protein</fullName>
    </submittedName>
</protein>
<dbReference type="EMBL" id="CM037155">
    <property type="protein sequence ID" value="KAH7847977.1"/>
    <property type="molecule type" value="Genomic_DNA"/>
</dbReference>
<keyword evidence="2" id="KW-1185">Reference proteome</keyword>
<name>A0ACB7Y3C6_9ERIC</name>
<evidence type="ECO:0000313" key="1">
    <source>
        <dbReference type="EMBL" id="KAH7847977.1"/>
    </source>
</evidence>
<reference evidence="1 2" key="1">
    <citation type="journal article" date="2021" name="Hortic Res">
        <title>High-quality reference genome and annotation aids understanding of berry development for evergreen blueberry (Vaccinium darrowii).</title>
        <authorList>
            <person name="Yu J."/>
            <person name="Hulse-Kemp A.M."/>
            <person name="Babiker E."/>
            <person name="Staton M."/>
        </authorList>
    </citation>
    <scope>NUCLEOTIDE SEQUENCE [LARGE SCALE GENOMIC DNA]</scope>
    <source>
        <strain evidence="2">cv. NJ 8807/NJ 8810</strain>
        <tissue evidence="1">Young leaf</tissue>
    </source>
</reference>
<sequence>MDFAHLHQAKLIPSPILLPPLHPNYRVSISLRRSPRNAYSYRRSRKTNTCSAASSSDTLVDANRKQDSSKSIVSNKEEEDLKSWMHKNGLPPCKVVFKEKPSYDKNHQPIHYVAASEDLQAGDIAFSVPNSLVVTLERVLGNENIAELLTTNKLSELACLALYLMYEKKQGKKSFWYPYIRELDRQRGRGQLAVESPLLWTETELAYLTGSPTKDEVMERADGIKREYNELDTVWFMAGSLFQQYPYDIPTEAFPFEIFKQAFVAVQSCVVHLQKVSLARRFALVPLGPPLLAYRSNCKAMLTAVEGAVQLVVDRPYKAGEPIVVWCGPQPNSKLLLNYGFVDDDNAYDRLVVVGALNTEDPQYQDKRMVAQRNGKLSVQVFHVSVGKEKEAVSDMLPYLRLGYVSDPSEMQSVISSQGPICPVSPCMERAVLGQLADYFETRLAGYPTTLSEDDSMLADFNLDPKKRVATQLVSSLCPYIKMKEVANLVDEPGSSWICSVQVEKHIGGQSSKAETIWVTQEMEFYQLPE</sequence>
<organism evidence="1 2">
    <name type="scientific">Vaccinium darrowii</name>
    <dbReference type="NCBI Taxonomy" id="229202"/>
    <lineage>
        <taxon>Eukaryota</taxon>
        <taxon>Viridiplantae</taxon>
        <taxon>Streptophyta</taxon>
        <taxon>Embryophyta</taxon>
        <taxon>Tracheophyta</taxon>
        <taxon>Spermatophyta</taxon>
        <taxon>Magnoliopsida</taxon>
        <taxon>eudicotyledons</taxon>
        <taxon>Gunneridae</taxon>
        <taxon>Pentapetalae</taxon>
        <taxon>asterids</taxon>
        <taxon>Ericales</taxon>
        <taxon>Ericaceae</taxon>
        <taxon>Vaccinioideae</taxon>
        <taxon>Vaccinieae</taxon>
        <taxon>Vaccinium</taxon>
    </lineage>
</organism>
<proteinExistence type="predicted"/>